<feature type="region of interest" description="Disordered" evidence="1">
    <location>
        <begin position="14"/>
        <end position="42"/>
    </location>
</feature>
<dbReference type="Proteomes" id="UP000233551">
    <property type="component" value="Unassembled WGS sequence"/>
</dbReference>
<sequence>MEMMGNKRLAVIACDEEPGGGGGVPIPGEVADGPPAALGDGARSGAHAAGSVLLLGGGIGVEAALGD</sequence>
<protein>
    <submittedName>
        <fullName evidence="2">Uncharacterized protein</fullName>
    </submittedName>
</protein>
<proteinExistence type="predicted"/>
<dbReference type="EMBL" id="PGOL01039481">
    <property type="protein sequence ID" value="PKI18313.1"/>
    <property type="molecule type" value="Genomic_DNA"/>
</dbReference>
<organism evidence="2 3">
    <name type="scientific">Punica granatum</name>
    <name type="common">Pomegranate</name>
    <dbReference type="NCBI Taxonomy" id="22663"/>
    <lineage>
        <taxon>Eukaryota</taxon>
        <taxon>Viridiplantae</taxon>
        <taxon>Streptophyta</taxon>
        <taxon>Embryophyta</taxon>
        <taxon>Tracheophyta</taxon>
        <taxon>Spermatophyta</taxon>
        <taxon>Magnoliopsida</taxon>
        <taxon>eudicotyledons</taxon>
        <taxon>Gunneridae</taxon>
        <taxon>Pentapetalae</taxon>
        <taxon>rosids</taxon>
        <taxon>malvids</taxon>
        <taxon>Myrtales</taxon>
        <taxon>Lythraceae</taxon>
        <taxon>Punica</taxon>
    </lineage>
</organism>
<keyword evidence="3" id="KW-1185">Reference proteome</keyword>
<accession>A0A2I0HFR1</accession>
<reference evidence="2 3" key="1">
    <citation type="submission" date="2017-11" db="EMBL/GenBank/DDBJ databases">
        <title>De-novo sequencing of pomegranate (Punica granatum L.) genome.</title>
        <authorList>
            <person name="Akparov Z."/>
            <person name="Amiraslanov A."/>
            <person name="Hajiyeva S."/>
            <person name="Abbasov M."/>
            <person name="Kaur K."/>
            <person name="Hamwieh A."/>
            <person name="Solovyev V."/>
            <person name="Salamov A."/>
            <person name="Braich B."/>
            <person name="Kosarev P."/>
            <person name="Mahmoud A."/>
            <person name="Hajiyev E."/>
            <person name="Babayeva S."/>
            <person name="Izzatullayeva V."/>
            <person name="Mammadov A."/>
            <person name="Mammadov A."/>
            <person name="Sharifova S."/>
            <person name="Ojaghi J."/>
            <person name="Eynullazada K."/>
            <person name="Bayramov B."/>
            <person name="Abdulazimova A."/>
            <person name="Shahmuradov I."/>
        </authorList>
    </citation>
    <scope>NUCLEOTIDE SEQUENCE [LARGE SCALE GENOMIC DNA]</scope>
    <source>
        <strain evidence="3">cv. AG2017</strain>
        <tissue evidence="2">Leaf</tissue>
    </source>
</reference>
<feature type="non-terminal residue" evidence="2">
    <location>
        <position position="67"/>
    </location>
</feature>
<dbReference type="AlphaFoldDB" id="A0A2I0HFR1"/>
<evidence type="ECO:0000313" key="2">
    <source>
        <dbReference type="EMBL" id="PKI18313.1"/>
    </source>
</evidence>
<gene>
    <name evidence="2" type="ORF">CRG98_049413</name>
</gene>
<name>A0A2I0HFR1_PUNGR</name>
<feature type="compositionally biased region" description="Low complexity" evidence="1">
    <location>
        <begin position="26"/>
        <end position="42"/>
    </location>
</feature>
<evidence type="ECO:0000313" key="3">
    <source>
        <dbReference type="Proteomes" id="UP000233551"/>
    </source>
</evidence>
<comment type="caution">
    <text evidence="2">The sequence shown here is derived from an EMBL/GenBank/DDBJ whole genome shotgun (WGS) entry which is preliminary data.</text>
</comment>
<evidence type="ECO:0000256" key="1">
    <source>
        <dbReference type="SAM" id="MobiDB-lite"/>
    </source>
</evidence>